<evidence type="ECO:0000259" key="2">
    <source>
        <dbReference type="Pfam" id="PF00465"/>
    </source>
</evidence>
<evidence type="ECO:0000259" key="3">
    <source>
        <dbReference type="Pfam" id="PF25137"/>
    </source>
</evidence>
<dbReference type="InterPro" id="IPR056798">
    <property type="entry name" value="ADH_Fe_C"/>
</dbReference>
<evidence type="ECO:0000313" key="5">
    <source>
        <dbReference type="Proteomes" id="UP000029224"/>
    </source>
</evidence>
<dbReference type="GO" id="GO:0046872">
    <property type="term" value="F:metal ion binding"/>
    <property type="evidence" value="ECO:0007669"/>
    <property type="project" value="InterPro"/>
</dbReference>
<dbReference type="InterPro" id="IPR001670">
    <property type="entry name" value="ADH_Fe/GldA"/>
</dbReference>
<dbReference type="Gene3D" id="1.20.1090.10">
    <property type="entry name" value="Dehydroquinate synthase-like - alpha domain"/>
    <property type="match status" value="1"/>
</dbReference>
<dbReference type="GO" id="GO:0004022">
    <property type="term" value="F:alcohol dehydrogenase (NAD+) activity"/>
    <property type="evidence" value="ECO:0007669"/>
    <property type="project" value="UniProtKB-EC"/>
</dbReference>
<organism evidence="4 5">
    <name type="scientific">Vibrio maritimus</name>
    <dbReference type="NCBI Taxonomy" id="990268"/>
    <lineage>
        <taxon>Bacteria</taxon>
        <taxon>Pseudomonadati</taxon>
        <taxon>Pseudomonadota</taxon>
        <taxon>Gammaproteobacteria</taxon>
        <taxon>Vibrionales</taxon>
        <taxon>Vibrionaceae</taxon>
        <taxon>Vibrio</taxon>
    </lineage>
</organism>
<dbReference type="SMR" id="A0A090T8F6"/>
<dbReference type="EMBL" id="BBMT01000006">
    <property type="protein sequence ID" value="GAL35009.1"/>
    <property type="molecule type" value="Genomic_DNA"/>
</dbReference>
<dbReference type="Gene3D" id="3.40.50.1970">
    <property type="match status" value="1"/>
</dbReference>
<accession>A0A090T8F6</accession>
<evidence type="ECO:0000313" key="4">
    <source>
        <dbReference type="EMBL" id="GAL35009.1"/>
    </source>
</evidence>
<dbReference type="Proteomes" id="UP000029224">
    <property type="component" value="Unassembled WGS sequence"/>
</dbReference>
<feature type="domain" description="Alcohol dehydrogenase iron-type/glycerol dehydrogenase GldA" evidence="2">
    <location>
        <begin position="6"/>
        <end position="121"/>
    </location>
</feature>
<proteinExistence type="predicted"/>
<dbReference type="Pfam" id="PF25137">
    <property type="entry name" value="ADH_Fe_C"/>
    <property type="match status" value="1"/>
</dbReference>
<reference evidence="4 5" key="1">
    <citation type="submission" date="2014-09" db="EMBL/GenBank/DDBJ databases">
        <title>Vibrio maritimus JCM 19240. (C210) whole genome shotgun sequence.</title>
        <authorList>
            <person name="Sawabe T."/>
            <person name="Meirelles P."/>
            <person name="Nakanishi M."/>
            <person name="Sayaka M."/>
            <person name="Hattori M."/>
            <person name="Ohkuma M."/>
        </authorList>
    </citation>
    <scope>NUCLEOTIDE SEQUENCE [LARGE SCALE GENOMIC DNA]</scope>
    <source>
        <strain evidence="4 5">JCM 19240</strain>
    </source>
</reference>
<feature type="domain" description="Fe-containing alcohol dehydrogenase-like C-terminal" evidence="3">
    <location>
        <begin position="133"/>
        <end position="297"/>
    </location>
</feature>
<sequence length="313" mass="33636">MGHDPISIIDGVVENPHFSNLRGLCQQLSEQTQVFVALGGGSVMDTTKVLAASSGDFKTVEAFLKGKVDAQNLSIKEIIAVPTTAGTGSEVTHWGTVWDPENDAKYSLSDTRLYPSAAIVHAPFTSQLPVSITISTALDALSHALESLWNKNRNPISAMFAVTASRAIIKSLPLLVQDPTNLTLRTKIQEAALMAGLAFSNTKTSIAHNMSYAVTLDKGVAHGIACSFTLPAIIAAVDRNDHELIGYITTIFNSSIEQASQKMAAFLKALDVEVSPNAYGYTRDEWQALIRDAAQGQRGQNFSGNVEQLISQF</sequence>
<protein>
    <submittedName>
        <fullName evidence="4">Alcohol dehydrogenase</fullName>
        <ecNumber evidence="4">1.1.1.1</ecNumber>
    </submittedName>
</protein>
<dbReference type="PANTHER" id="PTHR11496">
    <property type="entry name" value="ALCOHOL DEHYDROGENASE"/>
    <property type="match status" value="1"/>
</dbReference>
<evidence type="ECO:0000256" key="1">
    <source>
        <dbReference type="ARBA" id="ARBA00023002"/>
    </source>
</evidence>
<dbReference type="GO" id="GO:0017000">
    <property type="term" value="P:antibiotic biosynthetic process"/>
    <property type="evidence" value="ECO:0007669"/>
    <property type="project" value="InterPro"/>
</dbReference>
<dbReference type="InterPro" id="IPR035873">
    <property type="entry name" value="PhpC"/>
</dbReference>
<keyword evidence="1 4" id="KW-0560">Oxidoreductase</keyword>
<name>A0A090T8F6_9VIBR</name>
<dbReference type="AlphaFoldDB" id="A0A090T8F6"/>
<reference evidence="4 5" key="2">
    <citation type="submission" date="2014-09" db="EMBL/GenBank/DDBJ databases">
        <authorList>
            <consortium name="NBRP consortium"/>
            <person name="Sawabe T."/>
            <person name="Meirelles P."/>
            <person name="Nakanishi M."/>
            <person name="Sayaka M."/>
            <person name="Hattori M."/>
            <person name="Ohkuma M."/>
        </authorList>
    </citation>
    <scope>NUCLEOTIDE SEQUENCE [LARGE SCALE GENOMIC DNA]</scope>
    <source>
        <strain evidence="4 5">JCM 19240</strain>
    </source>
</reference>
<dbReference type="InterPro" id="IPR039697">
    <property type="entry name" value="Alcohol_dehydrogenase_Fe"/>
</dbReference>
<comment type="caution">
    <text evidence="4">The sequence shown here is derived from an EMBL/GenBank/DDBJ whole genome shotgun (WGS) entry which is preliminary data.</text>
</comment>
<dbReference type="Pfam" id="PF00465">
    <property type="entry name" value="Fe-ADH"/>
    <property type="match status" value="1"/>
</dbReference>
<gene>
    <name evidence="4" type="ORF">JCM19240_3379</name>
</gene>
<dbReference type="EC" id="1.1.1.1" evidence="4"/>
<dbReference type="CDD" id="cd08182">
    <property type="entry name" value="HEPD"/>
    <property type="match status" value="1"/>
</dbReference>
<keyword evidence="5" id="KW-1185">Reference proteome</keyword>
<dbReference type="SUPFAM" id="SSF56796">
    <property type="entry name" value="Dehydroquinate synthase-like"/>
    <property type="match status" value="1"/>
</dbReference>
<dbReference type="PANTHER" id="PTHR11496:SF83">
    <property type="entry name" value="HYDROXYACID-OXOACID TRANSHYDROGENASE, MITOCHONDRIAL"/>
    <property type="match status" value="1"/>
</dbReference>